<organism evidence="3 4">
    <name type="scientific">Coraliomargarita algicola</name>
    <dbReference type="NCBI Taxonomy" id="3092156"/>
    <lineage>
        <taxon>Bacteria</taxon>
        <taxon>Pseudomonadati</taxon>
        <taxon>Verrucomicrobiota</taxon>
        <taxon>Opitutia</taxon>
        <taxon>Puniceicoccales</taxon>
        <taxon>Coraliomargaritaceae</taxon>
        <taxon>Coraliomargarita</taxon>
    </lineage>
</organism>
<feature type="chain" id="PRO_5046802435" description="Autotransporter-associated beta strand repeat protein" evidence="2">
    <location>
        <begin position="22"/>
        <end position="516"/>
    </location>
</feature>
<dbReference type="InterPro" id="IPR013425">
    <property type="entry name" value="Autotrns_rpt"/>
</dbReference>
<keyword evidence="1 2" id="KW-0732">Signal</keyword>
<dbReference type="EMBL" id="CP138858">
    <property type="protein sequence ID" value="WPJ96695.1"/>
    <property type="molecule type" value="Genomic_DNA"/>
</dbReference>
<keyword evidence="4" id="KW-1185">Reference proteome</keyword>
<reference evidence="3 4" key="1">
    <citation type="submission" date="2023-11" db="EMBL/GenBank/DDBJ databases">
        <title>Coraliomargarita sp. nov., isolated from marine algae.</title>
        <authorList>
            <person name="Lee J.K."/>
            <person name="Baek J.H."/>
            <person name="Kim J.M."/>
            <person name="Choi D.G."/>
            <person name="Jeon C.O."/>
        </authorList>
    </citation>
    <scope>NUCLEOTIDE SEQUENCE [LARGE SCALE GENOMIC DNA]</scope>
    <source>
        <strain evidence="3 4">J2-16</strain>
    </source>
</reference>
<dbReference type="Proteomes" id="UP001324993">
    <property type="component" value="Chromosome"/>
</dbReference>
<evidence type="ECO:0000256" key="2">
    <source>
        <dbReference type="SAM" id="SignalP"/>
    </source>
</evidence>
<evidence type="ECO:0008006" key="5">
    <source>
        <dbReference type="Google" id="ProtNLM"/>
    </source>
</evidence>
<evidence type="ECO:0000313" key="4">
    <source>
        <dbReference type="Proteomes" id="UP001324993"/>
    </source>
</evidence>
<accession>A0ABZ0RPM8</accession>
<protein>
    <recommendedName>
        <fullName evidence="5">Autotransporter-associated beta strand repeat protein</fullName>
    </recommendedName>
</protein>
<evidence type="ECO:0000256" key="1">
    <source>
        <dbReference type="ARBA" id="ARBA00022729"/>
    </source>
</evidence>
<proteinExistence type="predicted"/>
<dbReference type="RefSeq" id="WP_319833552.1">
    <property type="nucleotide sequence ID" value="NZ_CP138858.1"/>
</dbReference>
<name>A0ABZ0RPM8_9BACT</name>
<gene>
    <name evidence="3" type="ORF">SH580_03125</name>
</gene>
<feature type="signal peptide" evidence="2">
    <location>
        <begin position="1"/>
        <end position="21"/>
    </location>
</feature>
<sequence length="516" mass="53288">MKKYLLYPLFVTLTPLTFVCAQDATWDGSTSDDWSEGANWSGDTVPTGEALFDLTSTEVVDLGSPTSITSVEFSGSGAWTFNGSDLTVTGAPAASGTRPFSVYNPVDVTFNNAVVFDVSGGANNEHINFDVNSYGTFDFAGGIKGNSSDPTFTLRTASKLVGDAGVNVTIGSLTDISSFNWRTANSTLTLAGASSVDVETHINTGFAGDITLRLAHDDALGTGALYINHSNEGGSVVKLEAVDSDRSYSNNFTTNGGWENSNVSLFNLTGDHDLTFTGTLQLNRSASFEVDAGLQLEFGGSTTGGNQIIKEGTGVLVLSGASIGHTGHTYVNEGTLLVNGSFTAQSSPDVIVTDAAVLGGTGSIGRDVVFTSGTSGGGVLNPGLIGEVGTLTINGGRGLTLASDSILAFDIGVGGAVDLINVGGDLILDGILNLNDLGLDAIGDYTIVSYSGNLTDNGLVLGSGPDGWVYNIFVDEGNKDVLLQITAIPEARLASIFMGMAALWVVIGGRRLKSRE</sequence>
<evidence type="ECO:0000313" key="3">
    <source>
        <dbReference type="EMBL" id="WPJ96695.1"/>
    </source>
</evidence>
<dbReference type="NCBIfam" id="TIGR02601">
    <property type="entry name" value="autotrns_rpt"/>
    <property type="match status" value="1"/>
</dbReference>